<reference evidence="3" key="1">
    <citation type="journal article" date="2019" name="Int. J. Syst. Evol. Microbiol.">
        <title>The Global Catalogue of Microorganisms (GCM) 10K type strain sequencing project: providing services to taxonomists for standard genome sequencing and annotation.</title>
        <authorList>
            <consortium name="The Broad Institute Genomics Platform"/>
            <consortium name="The Broad Institute Genome Sequencing Center for Infectious Disease"/>
            <person name="Wu L."/>
            <person name="Ma J."/>
        </authorList>
    </citation>
    <scope>NUCLEOTIDE SEQUENCE [LARGE SCALE GENOMIC DNA]</scope>
    <source>
        <strain evidence="3">DT43</strain>
    </source>
</reference>
<organism evidence="2 3">
    <name type="scientific">Streptomyces xiangluensis</name>
    <dbReference type="NCBI Taxonomy" id="2665720"/>
    <lineage>
        <taxon>Bacteria</taxon>
        <taxon>Bacillati</taxon>
        <taxon>Actinomycetota</taxon>
        <taxon>Actinomycetes</taxon>
        <taxon>Kitasatosporales</taxon>
        <taxon>Streptomycetaceae</taxon>
        <taxon>Streptomyces</taxon>
    </lineage>
</organism>
<comment type="caution">
    <text evidence="2">The sequence shown here is derived from an EMBL/GenBank/DDBJ whole genome shotgun (WGS) entry which is preliminary data.</text>
</comment>
<dbReference type="InterPro" id="IPR022029">
    <property type="entry name" value="YoaR-like_PG-bd"/>
</dbReference>
<proteinExistence type="predicted"/>
<evidence type="ECO:0000313" key="2">
    <source>
        <dbReference type="EMBL" id="MFC4467669.1"/>
    </source>
</evidence>
<keyword evidence="3" id="KW-1185">Reference proteome</keyword>
<feature type="domain" description="YoaR-like putative peptidoglycan binding" evidence="1">
    <location>
        <begin position="81"/>
        <end position="185"/>
    </location>
</feature>
<evidence type="ECO:0000313" key="3">
    <source>
        <dbReference type="Proteomes" id="UP001596012"/>
    </source>
</evidence>
<sequence>MGRRVALVAGVAGVGFGGLYLVGLLTSGEDVPEGTRVSGVDIGGLSRAQARDKLDSGLGGAWSEPVEVRLGDTAGTVGVDGISLDSEETVARAAQVGSDPFTVIGRLFTSGERKVEPVIRVDEAKARASLAEKAKTYDRKARDGDVVFQAGEPVPKRPVTGRALDVDGAVEALAAAVPGQGKEPVRLPVRTTEPEVGAAEVNRAMKELATPAMSAPVTLTAGGRDIAISPATLGKHLTMKPDGEKRLTLALDGKGLLADPGVASPLALATDKAVNAKLRLDGGRVAVATDGKTGQEVTAKALKKAVLPLLTKTGAARTGAVATKEVQPELTRDNLGRLGIKERISSFTENFEPEAYRVTNIGRAAELIDGSVVLPGETWSLNGTVGERTEANGFVEGIIINNNQYEKAAGGGVSTVATTVFNAIFFAGVKPVEYGAHSFYIERYPEGREATVAWGLLDLKFRNDSGNAIYIDAKATDTSVTVTFLGTKRYDNVEAAKGPRTNVKQPETREGSGEKCVPQTPLEGFDVAVDRVFKDSGKEVKRETFKTRYVPRDEVTCD</sequence>
<dbReference type="Pfam" id="PF12229">
    <property type="entry name" value="PG_binding_4"/>
    <property type="match status" value="1"/>
</dbReference>
<accession>A0ABV8YUC6</accession>
<evidence type="ECO:0000259" key="1">
    <source>
        <dbReference type="Pfam" id="PF12229"/>
    </source>
</evidence>
<name>A0ABV8YUC6_9ACTN</name>
<dbReference type="InterPro" id="IPR007391">
    <property type="entry name" value="Vancomycin_resist_VanW"/>
</dbReference>
<dbReference type="PANTHER" id="PTHR35788">
    <property type="entry name" value="EXPORTED PROTEIN-RELATED"/>
    <property type="match status" value="1"/>
</dbReference>
<dbReference type="EMBL" id="JBHSFG010000042">
    <property type="protein sequence ID" value="MFC4467669.1"/>
    <property type="molecule type" value="Genomic_DNA"/>
</dbReference>
<dbReference type="Proteomes" id="UP001596012">
    <property type="component" value="Unassembled WGS sequence"/>
</dbReference>
<protein>
    <submittedName>
        <fullName evidence="2">VanW family protein</fullName>
    </submittedName>
</protein>
<dbReference type="Pfam" id="PF04294">
    <property type="entry name" value="VanW"/>
    <property type="match status" value="1"/>
</dbReference>
<dbReference type="InterPro" id="IPR052913">
    <property type="entry name" value="Glycopeptide_resist_protein"/>
</dbReference>
<gene>
    <name evidence="2" type="ORF">ACFPH6_24590</name>
</gene>
<dbReference type="PANTHER" id="PTHR35788:SF1">
    <property type="entry name" value="EXPORTED PROTEIN"/>
    <property type="match status" value="1"/>
</dbReference>